<dbReference type="SUPFAM" id="SSF56176">
    <property type="entry name" value="FAD-binding/transporter-associated domain-like"/>
    <property type="match status" value="1"/>
</dbReference>
<dbReference type="InterPro" id="IPR016164">
    <property type="entry name" value="FAD-linked_Oxase-like_C"/>
</dbReference>
<proteinExistence type="predicted"/>
<dbReference type="Gene3D" id="3.30.465.10">
    <property type="match status" value="1"/>
</dbReference>
<evidence type="ECO:0000256" key="2">
    <source>
        <dbReference type="ARBA" id="ARBA00022827"/>
    </source>
</evidence>
<dbReference type="Pfam" id="PF01565">
    <property type="entry name" value="FAD_binding_4"/>
    <property type="match status" value="1"/>
</dbReference>
<dbReference type="EMBL" id="PEMJ01000077">
    <property type="protein sequence ID" value="RTI16602.1"/>
    <property type="molecule type" value="Genomic_DNA"/>
</dbReference>
<evidence type="ECO:0000256" key="3">
    <source>
        <dbReference type="SAM" id="MobiDB-lite"/>
    </source>
</evidence>
<protein>
    <submittedName>
        <fullName evidence="7">2-hydroxy-acid oxidase</fullName>
    </submittedName>
</protein>
<dbReference type="RefSeq" id="WP_126200871.1">
    <property type="nucleotide sequence ID" value="NZ_PELP01000443.1"/>
</dbReference>
<dbReference type="GO" id="GO:0003824">
    <property type="term" value="F:catalytic activity"/>
    <property type="evidence" value="ECO:0007669"/>
    <property type="project" value="InterPro"/>
</dbReference>
<organism evidence="7 10">
    <name type="scientific">Thermus scotoductus</name>
    <dbReference type="NCBI Taxonomy" id="37636"/>
    <lineage>
        <taxon>Bacteria</taxon>
        <taxon>Thermotogati</taxon>
        <taxon>Deinococcota</taxon>
        <taxon>Deinococci</taxon>
        <taxon>Thermales</taxon>
        <taxon>Thermaceae</taxon>
        <taxon>Thermus</taxon>
    </lineage>
</organism>
<dbReference type="GO" id="GO:0071949">
    <property type="term" value="F:FAD binding"/>
    <property type="evidence" value="ECO:0007669"/>
    <property type="project" value="InterPro"/>
</dbReference>
<dbReference type="InterPro" id="IPR036318">
    <property type="entry name" value="FAD-bd_PCMH-like_sf"/>
</dbReference>
<dbReference type="Proteomes" id="UP000287173">
    <property type="component" value="Unassembled WGS sequence"/>
</dbReference>
<comment type="caution">
    <text evidence="7">The sequence shown here is derived from an EMBL/GenBank/DDBJ whole genome shotgun (WGS) entry which is preliminary data.</text>
</comment>
<dbReference type="InterPro" id="IPR016166">
    <property type="entry name" value="FAD-bd_PCMH"/>
</dbReference>
<dbReference type="EMBL" id="PELP01000443">
    <property type="protein sequence ID" value="RTH01603.1"/>
    <property type="molecule type" value="Genomic_DNA"/>
</dbReference>
<dbReference type="InterPro" id="IPR006094">
    <property type="entry name" value="Oxid_FAD_bind_N"/>
</dbReference>
<dbReference type="EMBL" id="PELW01000405">
    <property type="protein sequence ID" value="RTH21177.1"/>
    <property type="molecule type" value="Genomic_DNA"/>
</dbReference>
<gene>
    <name evidence="9" type="ORF">CSW27_03520</name>
    <name evidence="8" type="ORF">CSW30_05300</name>
    <name evidence="7" type="ORF">CSW40_13675</name>
    <name evidence="6" type="ORF">CSW41_06405</name>
    <name evidence="5" type="ORF">CSW47_12290</name>
</gene>
<name>A0A430RQ33_THESC</name>
<sequence length="356" mass="38920">MVEVRASTLEEIQEAVRTYPRLRPKGGGSKPALSTPKDGETLLDLSGLRGILEYAPEEFVFTAYAGTPLKEIEETLRAHGQYLPFHPPLVEQGATLGGTVAAGLSGPMRERFGGLRDFILGVRFVDGEGRVVRGGGKVVKNAAGFPFHRLMVGSLGAFGVMVELSFKVFPSPRATQTLRLTYGSLAEALAAMERLRVLPLDLLALDLIPPATLEIRLGGFPESLGKRLKRLQEILQKEGEVLAEDETHWEGVRNLRFLEEAPIWVKVPSTPAWVPKLENLLLGPRRYLAGGELLYAGMEAKGLASLRQAGIPHLVLKGAEDALFPHPPEAFFRKLKLALDPRSRFPLEKRGGVGEL</sequence>
<evidence type="ECO:0000313" key="5">
    <source>
        <dbReference type="EMBL" id="RTH01603.1"/>
    </source>
</evidence>
<evidence type="ECO:0000313" key="7">
    <source>
        <dbReference type="EMBL" id="RTH21177.1"/>
    </source>
</evidence>
<dbReference type="InterPro" id="IPR016169">
    <property type="entry name" value="FAD-bd_PCMH_sub2"/>
</dbReference>
<accession>A0A430RQ33</accession>
<feature type="region of interest" description="Disordered" evidence="3">
    <location>
        <begin position="19"/>
        <end position="38"/>
    </location>
</feature>
<evidence type="ECO:0000256" key="1">
    <source>
        <dbReference type="ARBA" id="ARBA00022630"/>
    </source>
</evidence>
<evidence type="ECO:0000313" key="9">
    <source>
        <dbReference type="EMBL" id="RTI16602.1"/>
    </source>
</evidence>
<dbReference type="Proteomes" id="UP000286734">
    <property type="component" value="Unassembled WGS sequence"/>
</dbReference>
<dbReference type="AlphaFoldDB" id="A0A430RQ33"/>
<evidence type="ECO:0000313" key="14">
    <source>
        <dbReference type="Proteomes" id="UP000287439"/>
    </source>
</evidence>
<feature type="domain" description="FAD-binding PCMH-type" evidence="4">
    <location>
        <begin position="1"/>
        <end position="171"/>
    </location>
</feature>
<dbReference type="Proteomes" id="UP000286712">
    <property type="component" value="Unassembled WGS sequence"/>
</dbReference>
<dbReference type="PANTHER" id="PTHR11748">
    <property type="entry name" value="D-LACTATE DEHYDROGENASE"/>
    <property type="match status" value="1"/>
</dbReference>
<dbReference type="Proteomes" id="UP000287439">
    <property type="component" value="Unassembled WGS sequence"/>
</dbReference>
<dbReference type="SUPFAM" id="SSF55103">
    <property type="entry name" value="FAD-linked oxidases, C-terminal domain"/>
    <property type="match status" value="1"/>
</dbReference>
<evidence type="ECO:0000313" key="8">
    <source>
        <dbReference type="EMBL" id="RTI09715.1"/>
    </source>
</evidence>
<dbReference type="Proteomes" id="UP000287155">
    <property type="component" value="Unassembled WGS sequence"/>
</dbReference>
<dbReference type="EMBL" id="PELV01000188">
    <property type="protein sequence ID" value="RTH18244.1"/>
    <property type="molecule type" value="Genomic_DNA"/>
</dbReference>
<dbReference type="EMBL" id="PEMG01000122">
    <property type="protein sequence ID" value="RTI09715.1"/>
    <property type="molecule type" value="Genomic_DNA"/>
</dbReference>
<keyword evidence="1" id="KW-0285">Flavoprotein</keyword>
<evidence type="ECO:0000313" key="6">
    <source>
        <dbReference type="EMBL" id="RTH18244.1"/>
    </source>
</evidence>
<reference evidence="10 11" key="1">
    <citation type="journal article" date="2019" name="Extremophiles">
        <title>Biogeography of thermophiles and predominance of Thermus scotoductus in domestic water heaters.</title>
        <authorList>
            <person name="Wilpiszeski R.L."/>
            <person name="Zhang Z."/>
            <person name="House C.H."/>
        </authorList>
    </citation>
    <scope>NUCLEOTIDE SEQUENCE [LARGE SCALE GENOMIC DNA]</scope>
    <source>
        <strain evidence="9 12">14_S14</strain>
        <strain evidence="8 13">17_S17</strain>
        <strain evidence="7 10">27_S27</strain>
        <strain evidence="6 14">28_S28</strain>
        <strain evidence="5 11">34_S34</strain>
    </source>
</reference>
<keyword evidence="2" id="KW-0274">FAD</keyword>
<evidence type="ECO:0000313" key="12">
    <source>
        <dbReference type="Proteomes" id="UP000287155"/>
    </source>
</evidence>
<evidence type="ECO:0000259" key="4">
    <source>
        <dbReference type="PROSITE" id="PS51387"/>
    </source>
</evidence>
<dbReference type="PANTHER" id="PTHR11748:SF103">
    <property type="entry name" value="GLYCOLATE OXIDASE SUBUNIT GLCE"/>
    <property type="match status" value="1"/>
</dbReference>
<evidence type="ECO:0000313" key="11">
    <source>
        <dbReference type="Proteomes" id="UP000286734"/>
    </source>
</evidence>
<evidence type="ECO:0000313" key="10">
    <source>
        <dbReference type="Proteomes" id="UP000286712"/>
    </source>
</evidence>
<evidence type="ECO:0000313" key="13">
    <source>
        <dbReference type="Proteomes" id="UP000287173"/>
    </source>
</evidence>
<dbReference type="PROSITE" id="PS51387">
    <property type="entry name" value="FAD_PCMH"/>
    <property type="match status" value="1"/>
</dbReference>